<dbReference type="EMBL" id="CP115174">
    <property type="protein sequence ID" value="WBO23978.1"/>
    <property type="molecule type" value="Genomic_DNA"/>
</dbReference>
<protein>
    <submittedName>
        <fullName evidence="1">Uncharacterized protein</fullName>
    </submittedName>
</protein>
<keyword evidence="2" id="KW-1185">Reference proteome</keyword>
<dbReference type="Proteomes" id="UP001210865">
    <property type="component" value="Chromosome"/>
</dbReference>
<sequence>MRCVDCPHDRHPQGLLPRRARCCAEEGAIEVHYRRLVEPADVAHLPRQQRRRMLRKGRP</sequence>
<evidence type="ECO:0000313" key="1">
    <source>
        <dbReference type="EMBL" id="WBO23978.1"/>
    </source>
</evidence>
<organism evidence="1 2">
    <name type="scientific">Sphingomonas abietis</name>
    <dbReference type="NCBI Taxonomy" id="3012344"/>
    <lineage>
        <taxon>Bacteria</taxon>
        <taxon>Pseudomonadati</taxon>
        <taxon>Pseudomonadota</taxon>
        <taxon>Alphaproteobacteria</taxon>
        <taxon>Sphingomonadales</taxon>
        <taxon>Sphingomonadaceae</taxon>
        <taxon>Sphingomonas</taxon>
    </lineage>
</organism>
<reference evidence="1 2" key="1">
    <citation type="submission" date="2022-12" db="EMBL/GenBank/DDBJ databases">
        <title>Sphingomonas abieness sp. nov., an endophytic bacterium isolated from Abies koreana.</title>
        <authorList>
            <person name="Jiang L."/>
            <person name="Lee J."/>
        </authorList>
    </citation>
    <scope>NUCLEOTIDE SEQUENCE [LARGE SCALE GENOMIC DNA]</scope>
    <source>
        <strain evidence="2">PAMB 00755</strain>
    </source>
</reference>
<accession>A0ABY7NR33</accession>
<name>A0ABY7NR33_9SPHN</name>
<dbReference type="RefSeq" id="WP_270078607.1">
    <property type="nucleotide sequence ID" value="NZ_CP115174.1"/>
</dbReference>
<gene>
    <name evidence="1" type="ORF">PBT88_07665</name>
</gene>
<proteinExistence type="predicted"/>
<evidence type="ECO:0000313" key="2">
    <source>
        <dbReference type="Proteomes" id="UP001210865"/>
    </source>
</evidence>